<dbReference type="Proteomes" id="UP000007947">
    <property type="component" value="Chromosome"/>
</dbReference>
<proteinExistence type="predicted"/>
<dbReference type="GO" id="GO:0008757">
    <property type="term" value="F:S-adenosylmethionine-dependent methyltransferase activity"/>
    <property type="evidence" value="ECO:0007669"/>
    <property type="project" value="InterPro"/>
</dbReference>
<dbReference type="OrthoDB" id="3372196at2"/>
<evidence type="ECO:0000259" key="1">
    <source>
        <dbReference type="Pfam" id="PF08241"/>
    </source>
</evidence>
<dbReference type="GO" id="GO:0032259">
    <property type="term" value="P:methylation"/>
    <property type="evidence" value="ECO:0007669"/>
    <property type="project" value="UniProtKB-KW"/>
</dbReference>
<evidence type="ECO:0000313" key="3">
    <source>
        <dbReference type="Proteomes" id="UP000007947"/>
    </source>
</evidence>
<dbReference type="STRING" id="1032480.MLP_15980"/>
<dbReference type="SUPFAM" id="SSF53335">
    <property type="entry name" value="S-adenosyl-L-methionine-dependent methyltransferases"/>
    <property type="match status" value="1"/>
</dbReference>
<dbReference type="InterPro" id="IPR013216">
    <property type="entry name" value="Methyltransf_11"/>
</dbReference>
<keyword evidence="3" id="KW-1185">Reference proteome</keyword>
<sequence>MPTPDAAEFDRWYDVLERSPQWRRFVGEQLGLPEQMFATGFLSGEGLAEIQSLLSLRLDDTLVELGCGRGGYGLSLIGGVGARLVGVDFSSVALRGAEADAVAYGLADRTTFQLGDLTTTGLPDESASAVVCVDAIQFAASVPDALTESLRILRPSGQLVITTWQASTPADGVPERIRRLDLAHDFAVAGFDNVEVLTRPAWSATERRLWTAALDLDPGEDDALDALRDEAADLLPLADSLHRVVAIGRRPGNPWPSVARSFRLNERSGSWGAAGLPAHIPRVVPRAGDSL</sequence>
<keyword evidence="2" id="KW-0489">Methyltransferase</keyword>
<protein>
    <submittedName>
        <fullName evidence="2">Putative methyltransferase</fullName>
        <ecNumber evidence="2">2.1.1.-</ecNumber>
    </submittedName>
</protein>
<dbReference type="InterPro" id="IPR029063">
    <property type="entry name" value="SAM-dependent_MTases_sf"/>
</dbReference>
<organism evidence="2 3">
    <name type="scientific">Microlunatus phosphovorus (strain ATCC 700054 / DSM 10555 / JCM 9379 / NBRC 101784 / NCIMB 13414 / VKM Ac-1990 / NM-1)</name>
    <dbReference type="NCBI Taxonomy" id="1032480"/>
    <lineage>
        <taxon>Bacteria</taxon>
        <taxon>Bacillati</taxon>
        <taxon>Actinomycetota</taxon>
        <taxon>Actinomycetes</taxon>
        <taxon>Propionibacteriales</taxon>
        <taxon>Propionibacteriaceae</taxon>
        <taxon>Microlunatus</taxon>
    </lineage>
</organism>
<accession>F5XRC2</accession>
<dbReference type="HOGENOM" id="CLU_093180_0_0_11"/>
<dbReference type="EMBL" id="AP012204">
    <property type="protein sequence ID" value="BAK34612.1"/>
    <property type="molecule type" value="Genomic_DNA"/>
</dbReference>
<keyword evidence="2" id="KW-0808">Transferase</keyword>
<dbReference type="Pfam" id="PF08241">
    <property type="entry name" value="Methyltransf_11"/>
    <property type="match status" value="1"/>
</dbReference>
<dbReference type="AlphaFoldDB" id="F5XRC2"/>
<dbReference type="CDD" id="cd02440">
    <property type="entry name" value="AdoMet_MTases"/>
    <property type="match status" value="1"/>
</dbReference>
<dbReference type="InterPro" id="IPR050508">
    <property type="entry name" value="Methyltransf_Superfamily"/>
</dbReference>
<dbReference type="EC" id="2.1.1.-" evidence="2"/>
<evidence type="ECO:0000313" key="2">
    <source>
        <dbReference type="EMBL" id="BAK34612.1"/>
    </source>
</evidence>
<feature type="domain" description="Methyltransferase type 11" evidence="1">
    <location>
        <begin position="64"/>
        <end position="161"/>
    </location>
</feature>
<dbReference type="Gene3D" id="3.40.50.150">
    <property type="entry name" value="Vaccinia Virus protein VP39"/>
    <property type="match status" value="1"/>
</dbReference>
<dbReference type="RefSeq" id="WP_013862495.1">
    <property type="nucleotide sequence ID" value="NC_015635.1"/>
</dbReference>
<reference evidence="2 3" key="1">
    <citation type="submission" date="2011-05" db="EMBL/GenBank/DDBJ databases">
        <title>Whole genome sequence of Microlunatus phosphovorus NM-1.</title>
        <authorList>
            <person name="Hosoyama A."/>
            <person name="Sasaki K."/>
            <person name="Harada T."/>
            <person name="Igarashi R."/>
            <person name="Kawakoshi A."/>
            <person name="Sasagawa M."/>
            <person name="Fukada J."/>
            <person name="Nakamura S."/>
            <person name="Katano Y."/>
            <person name="Hanada S."/>
            <person name="Kamagata Y."/>
            <person name="Nakamura N."/>
            <person name="Yamazaki S."/>
            <person name="Fujita N."/>
        </authorList>
    </citation>
    <scope>NUCLEOTIDE SEQUENCE [LARGE SCALE GENOMIC DNA]</scope>
    <source>
        <strain evidence="3">ATCC 700054 / DSM 10555 / JCM 9379 / NBRC 101784 / NCIMB 13414 / VKM Ac-1990 / NM-1</strain>
    </source>
</reference>
<dbReference type="KEGG" id="mph:MLP_15980"/>
<gene>
    <name evidence="2" type="ordered locus">MLP_15980</name>
</gene>
<dbReference type="PANTHER" id="PTHR42912">
    <property type="entry name" value="METHYLTRANSFERASE"/>
    <property type="match status" value="1"/>
</dbReference>
<name>F5XRC2_MICPN</name>
<dbReference type="eggNOG" id="COG2226">
    <property type="taxonomic scope" value="Bacteria"/>
</dbReference>